<evidence type="ECO:0000313" key="2">
    <source>
        <dbReference type="EMBL" id="CUH62801.1"/>
    </source>
</evidence>
<keyword evidence="1" id="KW-0472">Membrane</keyword>
<dbReference type="OrthoDB" id="7771437at2"/>
<dbReference type="EMBL" id="CYSA01000003">
    <property type="protein sequence ID" value="CUH62801.1"/>
    <property type="molecule type" value="Genomic_DNA"/>
</dbReference>
<feature type="transmembrane region" description="Helical" evidence="1">
    <location>
        <begin position="69"/>
        <end position="91"/>
    </location>
</feature>
<feature type="transmembrane region" description="Helical" evidence="1">
    <location>
        <begin position="31"/>
        <end position="49"/>
    </location>
</feature>
<keyword evidence="3" id="KW-1185">Reference proteome</keyword>
<dbReference type="AlphaFoldDB" id="A0A0P1F4S3"/>
<sequence>MSVTRDIVATYQGPGRVMARMVARGQREDRALIILMVGCFLVFIAQWPRLARQAYVTGQELDMLLGGTLMAWLFIMPLLLYLMAFVVHLGARTLGGKGSSYGARLSLFWALLASSPVLLLHGLVAGFIGDGPVMEGVGLLWLMLFAWFWIAGLVRIEWGEQSDPA</sequence>
<dbReference type="STRING" id="53501.SAMN04488043_103210"/>
<proteinExistence type="predicted"/>
<organism evidence="2 3">
    <name type="scientific">Thalassovita gelatinovora</name>
    <name type="common">Thalassobius gelatinovorus</name>
    <dbReference type="NCBI Taxonomy" id="53501"/>
    <lineage>
        <taxon>Bacteria</taxon>
        <taxon>Pseudomonadati</taxon>
        <taxon>Pseudomonadota</taxon>
        <taxon>Alphaproteobacteria</taxon>
        <taxon>Rhodobacterales</taxon>
        <taxon>Roseobacteraceae</taxon>
        <taxon>Thalassovita</taxon>
    </lineage>
</organism>
<accession>A0A0P1F4S3</accession>
<feature type="transmembrane region" description="Helical" evidence="1">
    <location>
        <begin position="103"/>
        <end position="128"/>
    </location>
</feature>
<evidence type="ECO:0000313" key="3">
    <source>
        <dbReference type="Proteomes" id="UP000051587"/>
    </source>
</evidence>
<dbReference type="RefSeq" id="WP_058261102.1">
    <property type="nucleotide sequence ID" value="NZ_CP051181.1"/>
</dbReference>
<keyword evidence="1" id="KW-0812">Transmembrane</keyword>
<reference evidence="2 3" key="1">
    <citation type="submission" date="2015-09" db="EMBL/GenBank/DDBJ databases">
        <authorList>
            <consortium name="Swine Surveillance"/>
        </authorList>
    </citation>
    <scope>NUCLEOTIDE SEQUENCE [LARGE SCALE GENOMIC DNA]</scope>
    <source>
        <strain evidence="2 3">CECT 4357</strain>
    </source>
</reference>
<keyword evidence="1" id="KW-1133">Transmembrane helix</keyword>
<protein>
    <submittedName>
        <fullName evidence="2">Yip1 domain protein</fullName>
    </submittedName>
</protein>
<dbReference type="Proteomes" id="UP000051587">
    <property type="component" value="Unassembled WGS sequence"/>
</dbReference>
<evidence type="ECO:0000256" key="1">
    <source>
        <dbReference type="SAM" id="Phobius"/>
    </source>
</evidence>
<feature type="transmembrane region" description="Helical" evidence="1">
    <location>
        <begin position="140"/>
        <end position="158"/>
    </location>
</feature>
<gene>
    <name evidence="2" type="ORF">TG4357_00310</name>
</gene>
<name>A0A0P1F4S3_THAGE</name>